<feature type="compositionally biased region" description="Acidic residues" evidence="1">
    <location>
        <begin position="163"/>
        <end position="205"/>
    </location>
</feature>
<evidence type="ECO:0000313" key="3">
    <source>
        <dbReference type="Proteomes" id="UP001198571"/>
    </source>
</evidence>
<organism evidence="2 3">
    <name type="scientific">Pseudogemmobacter faecipullorum</name>
    <dbReference type="NCBI Taxonomy" id="2755041"/>
    <lineage>
        <taxon>Bacteria</taxon>
        <taxon>Pseudomonadati</taxon>
        <taxon>Pseudomonadota</taxon>
        <taxon>Alphaproteobacteria</taxon>
        <taxon>Rhodobacterales</taxon>
        <taxon>Paracoccaceae</taxon>
        <taxon>Pseudogemmobacter</taxon>
    </lineage>
</organism>
<feature type="region of interest" description="Disordered" evidence="1">
    <location>
        <begin position="322"/>
        <end position="381"/>
    </location>
</feature>
<comment type="caution">
    <text evidence="2">The sequence shown here is derived from an EMBL/GenBank/DDBJ whole genome shotgun (WGS) entry which is preliminary data.</text>
</comment>
<evidence type="ECO:0000313" key="2">
    <source>
        <dbReference type="EMBL" id="MCB5412354.1"/>
    </source>
</evidence>
<dbReference type="InterPro" id="IPR029045">
    <property type="entry name" value="ClpP/crotonase-like_dom_sf"/>
</dbReference>
<proteinExistence type="predicted"/>
<dbReference type="Proteomes" id="UP001198571">
    <property type="component" value="Unassembled WGS sequence"/>
</dbReference>
<dbReference type="SUPFAM" id="SSF52096">
    <property type="entry name" value="ClpP/crotonase"/>
    <property type="match status" value="1"/>
</dbReference>
<gene>
    <name evidence="2" type="ORF">H0485_20510</name>
</gene>
<dbReference type="Gene3D" id="3.90.226.10">
    <property type="entry name" value="2-enoyl-CoA Hydratase, Chain A, domain 1"/>
    <property type="match status" value="1"/>
</dbReference>
<accession>A0ABS8CSH6</accession>
<dbReference type="RefSeq" id="WP_226937775.1">
    <property type="nucleotide sequence ID" value="NZ_JACDXX010000045.1"/>
</dbReference>
<reference evidence="2 3" key="1">
    <citation type="submission" date="2020-07" db="EMBL/GenBank/DDBJ databases">
        <title>Pseudogemmobacter sp. nov., isolated from poultry manure in Taiwan.</title>
        <authorList>
            <person name="Lin S.-Y."/>
            <person name="Tang Y.-S."/>
            <person name="Young C.-C."/>
        </authorList>
    </citation>
    <scope>NUCLEOTIDE SEQUENCE [LARGE SCALE GENOMIC DNA]</scope>
    <source>
        <strain evidence="2 3">CC-YST710</strain>
    </source>
</reference>
<sequence>MSPSHLLQNQRGCSKSFDDGHWYVEGRGTEQDHLHAANSLAVIANAYAGIYAKAAGITVEEAREIMKAETYFDGPAALEAGFATSIEDDGDEAEPAAFDYRIYQHAPKRLLAAAGALQRKRPRASVLAMMVGAEPPKARGAKAMAAKIKPAPRGKVTAKTAAEEEEDPNLEENEDPEAELDEEDLESEGGNLDEEDLDAEEEDEPTASAPAEALAIYRMCTRSGLTNGEAEEFISRGLTCVQAVAELNGKGSKVNTRNHAPRARILRDERDTRRAGMTAALAAQIGRQREVSGPGRQYMDMSIMDMIAMSIRASRLAAHCGPEDGCDDGREPHHQRFPGDLPERSEQAAAGKIPAGRADLQGDLAPEELPRLPPHAAGSYR</sequence>
<evidence type="ECO:0000256" key="1">
    <source>
        <dbReference type="SAM" id="MobiDB-lite"/>
    </source>
</evidence>
<name>A0ABS8CSH6_9RHOB</name>
<keyword evidence="3" id="KW-1185">Reference proteome</keyword>
<feature type="compositionally biased region" description="Low complexity" evidence="1">
    <location>
        <begin position="141"/>
        <end position="151"/>
    </location>
</feature>
<dbReference type="EMBL" id="JACDXX010000045">
    <property type="protein sequence ID" value="MCB5412354.1"/>
    <property type="molecule type" value="Genomic_DNA"/>
</dbReference>
<feature type="region of interest" description="Disordered" evidence="1">
    <location>
        <begin position="139"/>
        <end position="210"/>
    </location>
</feature>
<protein>
    <submittedName>
        <fullName evidence="2">Uncharacterized protein</fullName>
    </submittedName>
</protein>